<dbReference type="OrthoDB" id="5242426at2"/>
<name>A0A1H9UG45_9MICO</name>
<sequence length="327" mass="34014">MTRATGIGSWPGTDLREALRTVQGLLAEEGLPYLPEAPARGPGADMVGRAAGLLVDLTVDLQPSGWRFVDRPGRDAGRTASFWRRDLDDLAEVFDGYEGELKLAVAGPWTLAASLQLHRGERALADEGAVRDLTGSLAEGVRGHLADVERLVPGAQLVLQVDEPSLPAVLAGRLPTASGYGHLRPVDPQVARQGLEEVLAAAGERPTVVHCCAPDAPLPLLRSTGAGALAIDTTALTPARWESVAATVEAGTTLYAGCLPTDGSGTSAGAWRQIVQAWQRTGLPLSALADIVVSPACGLAGLTPAGARDVQRSAVEVARELSERAEG</sequence>
<organism evidence="2 3">
    <name type="scientific">Pedococcus cremeus</name>
    <dbReference type="NCBI Taxonomy" id="587636"/>
    <lineage>
        <taxon>Bacteria</taxon>
        <taxon>Bacillati</taxon>
        <taxon>Actinomycetota</taxon>
        <taxon>Actinomycetes</taxon>
        <taxon>Micrococcales</taxon>
        <taxon>Intrasporangiaceae</taxon>
        <taxon>Pedococcus</taxon>
    </lineage>
</organism>
<dbReference type="InterPro" id="IPR002629">
    <property type="entry name" value="Met_Synth_C/arc"/>
</dbReference>
<dbReference type="Proteomes" id="UP000199019">
    <property type="component" value="Unassembled WGS sequence"/>
</dbReference>
<dbReference type="EMBL" id="FOHB01000003">
    <property type="protein sequence ID" value="SES08332.1"/>
    <property type="molecule type" value="Genomic_DNA"/>
</dbReference>
<proteinExistence type="predicted"/>
<dbReference type="STRING" id="587636.SAMN05216199_1902"/>
<evidence type="ECO:0000259" key="1">
    <source>
        <dbReference type="Pfam" id="PF01717"/>
    </source>
</evidence>
<dbReference type="SUPFAM" id="SSF51726">
    <property type="entry name" value="UROD/MetE-like"/>
    <property type="match status" value="1"/>
</dbReference>
<accession>A0A1H9UG45</accession>
<dbReference type="GO" id="GO:0003871">
    <property type="term" value="F:5-methyltetrahydropteroyltriglutamate-homocysteine S-methyltransferase activity"/>
    <property type="evidence" value="ECO:0007669"/>
    <property type="project" value="InterPro"/>
</dbReference>
<dbReference type="GO" id="GO:0009086">
    <property type="term" value="P:methionine biosynthetic process"/>
    <property type="evidence" value="ECO:0007669"/>
    <property type="project" value="InterPro"/>
</dbReference>
<dbReference type="AlphaFoldDB" id="A0A1H9UG45"/>
<feature type="domain" description="Cobalamin-independent methionine synthase MetE C-terminal/archaeal" evidence="1">
    <location>
        <begin position="5"/>
        <end position="319"/>
    </location>
</feature>
<keyword evidence="3" id="KW-1185">Reference proteome</keyword>
<dbReference type="Gene3D" id="3.20.20.210">
    <property type="match status" value="1"/>
</dbReference>
<dbReference type="Pfam" id="PF01717">
    <property type="entry name" value="Meth_synt_2"/>
    <property type="match status" value="1"/>
</dbReference>
<dbReference type="GO" id="GO:0008270">
    <property type="term" value="F:zinc ion binding"/>
    <property type="evidence" value="ECO:0007669"/>
    <property type="project" value="InterPro"/>
</dbReference>
<dbReference type="InterPro" id="IPR038071">
    <property type="entry name" value="UROD/MetE-like_sf"/>
</dbReference>
<dbReference type="RefSeq" id="WP_091757562.1">
    <property type="nucleotide sequence ID" value="NZ_FOHB01000003.1"/>
</dbReference>
<evidence type="ECO:0000313" key="3">
    <source>
        <dbReference type="Proteomes" id="UP000199019"/>
    </source>
</evidence>
<protein>
    <submittedName>
        <fullName evidence="2">Cobalamin-independent synthase, Catalytic domain</fullName>
    </submittedName>
</protein>
<gene>
    <name evidence="2" type="ORF">SAMN05216199_1902</name>
</gene>
<reference evidence="3" key="1">
    <citation type="submission" date="2016-10" db="EMBL/GenBank/DDBJ databases">
        <authorList>
            <person name="Varghese N."/>
            <person name="Submissions S."/>
        </authorList>
    </citation>
    <scope>NUCLEOTIDE SEQUENCE [LARGE SCALE GENOMIC DNA]</scope>
    <source>
        <strain evidence="3">CGMCC 1.6963</strain>
    </source>
</reference>
<evidence type="ECO:0000313" key="2">
    <source>
        <dbReference type="EMBL" id="SES08332.1"/>
    </source>
</evidence>